<accession>A0AAD7NVJ9</accession>
<reference evidence="3" key="1">
    <citation type="submission" date="2023-03" db="EMBL/GenBank/DDBJ databases">
        <title>Massive genome expansion in bonnet fungi (Mycena s.s.) driven by repeated elements and novel gene families across ecological guilds.</title>
        <authorList>
            <consortium name="Lawrence Berkeley National Laboratory"/>
            <person name="Harder C.B."/>
            <person name="Miyauchi S."/>
            <person name="Viragh M."/>
            <person name="Kuo A."/>
            <person name="Thoen E."/>
            <person name="Andreopoulos B."/>
            <person name="Lu D."/>
            <person name="Skrede I."/>
            <person name="Drula E."/>
            <person name="Henrissat B."/>
            <person name="Morin E."/>
            <person name="Kohler A."/>
            <person name="Barry K."/>
            <person name="LaButti K."/>
            <person name="Morin E."/>
            <person name="Salamov A."/>
            <person name="Lipzen A."/>
            <person name="Mereny Z."/>
            <person name="Hegedus B."/>
            <person name="Baldrian P."/>
            <person name="Stursova M."/>
            <person name="Weitz H."/>
            <person name="Taylor A."/>
            <person name="Grigoriev I.V."/>
            <person name="Nagy L.G."/>
            <person name="Martin F."/>
            <person name="Kauserud H."/>
        </authorList>
    </citation>
    <scope>NUCLEOTIDE SEQUENCE</scope>
    <source>
        <strain evidence="3">CBHHK188m</strain>
    </source>
</reference>
<gene>
    <name evidence="3" type="ORF">DFH07DRAFT_11074</name>
</gene>
<protein>
    <submittedName>
        <fullName evidence="3">Uncharacterized protein</fullName>
    </submittedName>
</protein>
<comment type="caution">
    <text evidence="3">The sequence shown here is derived from an EMBL/GenBank/DDBJ whole genome shotgun (WGS) entry which is preliminary data.</text>
</comment>
<keyword evidence="2" id="KW-0732">Signal</keyword>
<evidence type="ECO:0000256" key="2">
    <source>
        <dbReference type="SAM" id="SignalP"/>
    </source>
</evidence>
<dbReference type="EMBL" id="JARJLG010000010">
    <property type="protein sequence ID" value="KAJ7777582.1"/>
    <property type="molecule type" value="Genomic_DNA"/>
</dbReference>
<organism evidence="3 4">
    <name type="scientific">Mycena maculata</name>
    <dbReference type="NCBI Taxonomy" id="230809"/>
    <lineage>
        <taxon>Eukaryota</taxon>
        <taxon>Fungi</taxon>
        <taxon>Dikarya</taxon>
        <taxon>Basidiomycota</taxon>
        <taxon>Agaricomycotina</taxon>
        <taxon>Agaricomycetes</taxon>
        <taxon>Agaricomycetidae</taxon>
        <taxon>Agaricales</taxon>
        <taxon>Marasmiineae</taxon>
        <taxon>Mycenaceae</taxon>
        <taxon>Mycena</taxon>
    </lineage>
</organism>
<feature type="region of interest" description="Disordered" evidence="1">
    <location>
        <begin position="136"/>
        <end position="168"/>
    </location>
</feature>
<feature type="signal peptide" evidence="2">
    <location>
        <begin position="1"/>
        <end position="16"/>
    </location>
</feature>
<feature type="compositionally biased region" description="Low complexity" evidence="1">
    <location>
        <begin position="141"/>
        <end position="150"/>
    </location>
</feature>
<dbReference type="AlphaFoldDB" id="A0AAD7NVJ9"/>
<evidence type="ECO:0000256" key="1">
    <source>
        <dbReference type="SAM" id="MobiDB-lite"/>
    </source>
</evidence>
<proteinExistence type="predicted"/>
<evidence type="ECO:0000313" key="3">
    <source>
        <dbReference type="EMBL" id="KAJ7777582.1"/>
    </source>
</evidence>
<keyword evidence="4" id="KW-1185">Reference proteome</keyword>
<feature type="region of interest" description="Disordered" evidence="1">
    <location>
        <begin position="187"/>
        <end position="237"/>
    </location>
</feature>
<sequence length="237" mass="25784">MSGTADALLVLTSVLAVVCRLHFGKGLAHFLRVCADLEGEDFTPVYFSKKGDDDDPDYDFKDKNNSEFNAAEIPILHFSSGEQVQRHEPPLERKPSRISLFFSNSQSPNDTIKLSSTPDLYQSAMQFKSPAPVLVQPVARSSSKSSSIHSTRQATRPPDILTGPASPSVLPPISVSPISFEYPRAERPGQARAMAEPTKPAQAVVRSTSMPRRGVPAGGYGLPRRPSDRAKGNGNYF</sequence>
<name>A0AAD7NVJ9_9AGAR</name>
<feature type="chain" id="PRO_5042187576" evidence="2">
    <location>
        <begin position="17"/>
        <end position="237"/>
    </location>
</feature>
<evidence type="ECO:0000313" key="4">
    <source>
        <dbReference type="Proteomes" id="UP001215280"/>
    </source>
</evidence>
<dbReference type="Proteomes" id="UP001215280">
    <property type="component" value="Unassembled WGS sequence"/>
</dbReference>